<keyword evidence="1" id="KW-0472">Membrane</keyword>
<feature type="transmembrane region" description="Helical" evidence="1">
    <location>
        <begin position="27"/>
        <end position="48"/>
    </location>
</feature>
<feature type="transmembrane region" description="Helical" evidence="1">
    <location>
        <begin position="84"/>
        <end position="103"/>
    </location>
</feature>
<feature type="transmembrane region" description="Helical" evidence="1">
    <location>
        <begin position="60"/>
        <end position="78"/>
    </location>
</feature>
<reference evidence="2" key="1">
    <citation type="submission" date="2021-07" db="EMBL/GenBank/DDBJ databases">
        <title>Complete genome sequence of Crassaminicella sp. 143-21, isolated from a deep-sea hydrothermal vent.</title>
        <authorList>
            <person name="Li X."/>
        </authorList>
    </citation>
    <scope>NUCLEOTIDE SEQUENCE</scope>
    <source>
        <strain evidence="2">143-21</strain>
    </source>
</reference>
<feature type="transmembrane region" description="Helical" evidence="1">
    <location>
        <begin position="110"/>
        <end position="132"/>
    </location>
</feature>
<feature type="transmembrane region" description="Helical" evidence="1">
    <location>
        <begin position="241"/>
        <end position="258"/>
    </location>
</feature>
<name>A0ABX8RCY7_9CLOT</name>
<organism evidence="2 3">
    <name type="scientific">Crassaminicella indica</name>
    <dbReference type="NCBI Taxonomy" id="2855394"/>
    <lineage>
        <taxon>Bacteria</taxon>
        <taxon>Bacillati</taxon>
        <taxon>Bacillota</taxon>
        <taxon>Clostridia</taxon>
        <taxon>Eubacteriales</taxon>
        <taxon>Clostridiaceae</taxon>
        <taxon>Crassaminicella</taxon>
    </lineage>
</organism>
<keyword evidence="1" id="KW-1133">Transmembrane helix</keyword>
<proteinExistence type="predicted"/>
<keyword evidence="1" id="KW-0812">Transmembrane</keyword>
<gene>
    <name evidence="2" type="ORF">KVH43_03985</name>
</gene>
<protein>
    <recommendedName>
        <fullName evidence="4">Na+/glutamate symporter</fullName>
    </recommendedName>
</protein>
<feature type="transmembrane region" description="Helical" evidence="1">
    <location>
        <begin position="215"/>
        <end position="235"/>
    </location>
</feature>
<dbReference type="CDD" id="cd21416">
    <property type="entry name" value="HDC_protein"/>
    <property type="match status" value="1"/>
</dbReference>
<feature type="transmembrane region" description="Helical" evidence="1">
    <location>
        <begin position="371"/>
        <end position="391"/>
    </location>
</feature>
<sequence length="394" mass="42732">MSLMMAFCVVLIALSVGDIISTKTKAFIPSVFVSALLFLFGFWTFFPSDIVALAGFQKPIILLSMYLLITHMGTMLSVRELMEQWKTIVVALSGVIGICLMTLTFGRVLFGWETVVTATPPLTGGIVAAIMMSDAATAKGLADLAVLAIIMYVMQGFVGYPLTAIMLKKEGNRLLNIFKSGEVKLQEDTKDELAVASGEKFRIFPKIPQKYQTTYIILAKLGLVAWAAIAFAAAIDEFISKYVICLIFGVIAAEVGFIERKPLNLSGSFGFFMTGLMAFIFTGLGKATPQMLGEIAVPLMGIIILGVLGMGILSMLIGKALGYTKEMAFAVALTALYGFPPNYILTEEAVKALTEKEEERKYLMDQMLPKMLVGGFTTVTIVSVIVAGIFVKML</sequence>
<dbReference type="Proteomes" id="UP000886818">
    <property type="component" value="Chromosome"/>
</dbReference>
<evidence type="ECO:0000256" key="1">
    <source>
        <dbReference type="SAM" id="Phobius"/>
    </source>
</evidence>
<accession>A0ABX8RCY7</accession>
<dbReference type="InterPro" id="IPR049576">
    <property type="entry name" value="HDC-like"/>
</dbReference>
<dbReference type="RefSeq" id="WP_218283581.1">
    <property type="nucleotide sequence ID" value="NZ_CP078093.1"/>
</dbReference>
<evidence type="ECO:0000313" key="3">
    <source>
        <dbReference type="Proteomes" id="UP000886818"/>
    </source>
</evidence>
<dbReference type="EMBL" id="CP078093">
    <property type="protein sequence ID" value="QXM06888.1"/>
    <property type="molecule type" value="Genomic_DNA"/>
</dbReference>
<feature type="transmembrane region" description="Helical" evidence="1">
    <location>
        <begin position="265"/>
        <end position="284"/>
    </location>
</feature>
<evidence type="ECO:0008006" key="4">
    <source>
        <dbReference type="Google" id="ProtNLM"/>
    </source>
</evidence>
<evidence type="ECO:0000313" key="2">
    <source>
        <dbReference type="EMBL" id="QXM06888.1"/>
    </source>
</evidence>
<feature type="transmembrane region" description="Helical" evidence="1">
    <location>
        <begin position="144"/>
        <end position="167"/>
    </location>
</feature>
<feature type="transmembrane region" description="Helical" evidence="1">
    <location>
        <begin position="296"/>
        <end position="317"/>
    </location>
</feature>
<keyword evidence="3" id="KW-1185">Reference proteome</keyword>